<feature type="domain" description="Beta-ketoacyl-[acyl-carrier-protein] synthase III N-terminal" evidence="4">
    <location>
        <begin position="129"/>
        <end position="199"/>
    </location>
</feature>
<reference evidence="5 6" key="1">
    <citation type="submission" date="2022-01" db="EMBL/GenBank/DDBJ databases">
        <title>Flavihumibacter sp. nov., isolated from sediment of a river.</title>
        <authorList>
            <person name="Liu H."/>
        </authorList>
    </citation>
    <scope>NUCLEOTIDE SEQUENCE [LARGE SCALE GENOMIC DNA]</scope>
    <source>
        <strain evidence="5 6">RY-1</strain>
    </source>
</reference>
<dbReference type="PANTHER" id="PTHR34069">
    <property type="entry name" value="3-OXOACYL-[ACYL-CARRIER-PROTEIN] SYNTHASE 3"/>
    <property type="match status" value="1"/>
</dbReference>
<proteinExistence type="predicted"/>
<dbReference type="InterPro" id="IPR016039">
    <property type="entry name" value="Thiolase-like"/>
</dbReference>
<evidence type="ECO:0000313" key="6">
    <source>
        <dbReference type="Proteomes" id="UP001200145"/>
    </source>
</evidence>
<dbReference type="PANTHER" id="PTHR34069:SF3">
    <property type="entry name" value="ACYL-COA:ACYL-COA ALKYLTRANSFERASE"/>
    <property type="match status" value="1"/>
</dbReference>
<dbReference type="Proteomes" id="UP001200145">
    <property type="component" value="Unassembled WGS sequence"/>
</dbReference>
<feature type="domain" description="Beta-ketoacyl-[acyl-carrier-protein] synthase III C-terminal" evidence="3">
    <location>
        <begin position="254"/>
        <end position="353"/>
    </location>
</feature>
<dbReference type="InterPro" id="IPR013747">
    <property type="entry name" value="ACP_syn_III_C"/>
</dbReference>
<dbReference type="Gene3D" id="3.40.47.10">
    <property type="match status" value="1"/>
</dbReference>
<evidence type="ECO:0000259" key="4">
    <source>
        <dbReference type="Pfam" id="PF08545"/>
    </source>
</evidence>
<dbReference type="CDD" id="cd00830">
    <property type="entry name" value="KAS_III"/>
    <property type="match status" value="1"/>
</dbReference>
<protein>
    <submittedName>
        <fullName evidence="5">Ketoacyl-ACP synthase III</fullName>
    </submittedName>
</protein>
<dbReference type="EMBL" id="JAKEVY010000004">
    <property type="protein sequence ID" value="MCF1716340.1"/>
    <property type="molecule type" value="Genomic_DNA"/>
</dbReference>
<evidence type="ECO:0000256" key="1">
    <source>
        <dbReference type="ARBA" id="ARBA00022679"/>
    </source>
</evidence>
<dbReference type="InterPro" id="IPR013751">
    <property type="entry name" value="ACP_syn_III_N"/>
</dbReference>
<dbReference type="Pfam" id="PF08545">
    <property type="entry name" value="ACP_syn_III"/>
    <property type="match status" value="1"/>
</dbReference>
<evidence type="ECO:0000259" key="3">
    <source>
        <dbReference type="Pfam" id="PF08541"/>
    </source>
</evidence>
<sequence length="354" mass="38855">MRSVIKATGSVLPERVIHNADFLANRFLQKDGNIVPGTILRNIEKFKDITGIDQRRYARPDQTTSDLASLAAADALASSAIDKESIDLLIVAHNFGDVHLGTNRTTMVPSLASLVKYKLQIKNPSCVAYDLVFGCPGWIQGVIQADSYIRSGDAKRCMIIGAETLSRVIDDHDRDSMIYADGAGAVIIEATPDSTVGIIAHGSRTYASEHALLLRMDSSYNIENGDANLYLKMNGRALYEFALTHVPLVIKETLDKAQVHLSEIKKVLIHQANEKMDIAILERLYNLYELPLTDLAVMPMTISYLGNSSVATIPTLLDLILKHKVEDQQIEPGDKVVFASVGAGMNINAIVYQF</sequence>
<organism evidence="5 6">
    <name type="scientific">Flavihumibacter fluminis</name>
    <dbReference type="NCBI Taxonomy" id="2909236"/>
    <lineage>
        <taxon>Bacteria</taxon>
        <taxon>Pseudomonadati</taxon>
        <taxon>Bacteroidota</taxon>
        <taxon>Chitinophagia</taxon>
        <taxon>Chitinophagales</taxon>
        <taxon>Chitinophagaceae</taxon>
        <taxon>Flavihumibacter</taxon>
    </lineage>
</organism>
<dbReference type="Pfam" id="PF08541">
    <property type="entry name" value="ACP_syn_III_C"/>
    <property type="match status" value="1"/>
</dbReference>
<keyword evidence="2" id="KW-0012">Acyltransferase</keyword>
<dbReference type="RefSeq" id="WP_234867437.1">
    <property type="nucleotide sequence ID" value="NZ_JAKEVY010000004.1"/>
</dbReference>
<dbReference type="SUPFAM" id="SSF53901">
    <property type="entry name" value="Thiolase-like"/>
    <property type="match status" value="1"/>
</dbReference>
<accession>A0ABS9BME3</accession>
<keyword evidence="6" id="KW-1185">Reference proteome</keyword>
<keyword evidence="1" id="KW-0808">Transferase</keyword>
<evidence type="ECO:0000256" key="2">
    <source>
        <dbReference type="ARBA" id="ARBA00023315"/>
    </source>
</evidence>
<name>A0ABS9BME3_9BACT</name>
<evidence type="ECO:0000313" key="5">
    <source>
        <dbReference type="EMBL" id="MCF1716340.1"/>
    </source>
</evidence>
<gene>
    <name evidence="5" type="ORF">L0U88_16985</name>
</gene>
<comment type="caution">
    <text evidence="5">The sequence shown here is derived from an EMBL/GenBank/DDBJ whole genome shotgun (WGS) entry which is preliminary data.</text>
</comment>